<dbReference type="Pfam" id="PF13976">
    <property type="entry name" value="gag_pre-integrs"/>
    <property type="match status" value="1"/>
</dbReference>
<evidence type="ECO:0000313" key="3">
    <source>
        <dbReference type="EMBL" id="CAB3979797.1"/>
    </source>
</evidence>
<dbReference type="OrthoDB" id="8036051at2759"/>
<dbReference type="PANTHER" id="PTHR47481">
    <property type="match status" value="1"/>
</dbReference>
<gene>
    <name evidence="3" type="ORF">PACLA_8A003658</name>
</gene>
<dbReference type="InterPro" id="IPR025724">
    <property type="entry name" value="GAG-pre-integrase_dom"/>
</dbReference>
<dbReference type="Proteomes" id="UP001152795">
    <property type="component" value="Unassembled WGS sequence"/>
</dbReference>
<proteinExistence type="predicted"/>
<evidence type="ECO:0000313" key="4">
    <source>
        <dbReference type="Proteomes" id="UP001152795"/>
    </source>
</evidence>
<protein>
    <submittedName>
        <fullName evidence="3">Uncharacterized protein</fullName>
    </submittedName>
</protein>
<evidence type="ECO:0000259" key="1">
    <source>
        <dbReference type="Pfam" id="PF13976"/>
    </source>
</evidence>
<feature type="domain" description="Retrovirus-related Pol polyprotein from transposon TNT 1-94-like beta-barrel" evidence="2">
    <location>
        <begin position="235"/>
        <end position="307"/>
    </location>
</feature>
<accession>A0A6S7FQ85</accession>
<sequence length="405" mass="45532">METFDLFGHVDESLEPPVEGATEAVKKAYRLASKKAWTQICLDVEPENQFHVRDTHTTKEAWDALKSQFACESILQKVRLRHQYYSCRLQSGGNMLEHINNLRSLHDQLKEMGVNIDDKELTMTVLASLPEEFKPLITALDAVGEDNISFEKVNNLEAVETKKRNQRKRSVELAISAKNKDISRETVQNERHKRIAIKQKGKENNPFIVQKIRKGDDVANPEALIASDDDNKSGWIIYSGATQHMTFEETPRPCKVNPGDNCSILAYGKGTYNLVADLNGHNQNIVICEVLFIPDLEKNLSVRAMVKLGASVGFKGDLCKVMRNSKLLAMGERCGKLYMLNVIPGKEYINVAKEETDMHLWHCWFGHFGVDDVSQLANNNVVDGMNDVGDNGVSPCESCIMGKQH</sequence>
<organism evidence="3 4">
    <name type="scientific">Paramuricea clavata</name>
    <name type="common">Red gorgonian</name>
    <name type="synonym">Violescent sea-whip</name>
    <dbReference type="NCBI Taxonomy" id="317549"/>
    <lineage>
        <taxon>Eukaryota</taxon>
        <taxon>Metazoa</taxon>
        <taxon>Cnidaria</taxon>
        <taxon>Anthozoa</taxon>
        <taxon>Octocorallia</taxon>
        <taxon>Malacalcyonacea</taxon>
        <taxon>Plexauridae</taxon>
        <taxon>Paramuricea</taxon>
    </lineage>
</organism>
<dbReference type="Pfam" id="PF22936">
    <property type="entry name" value="Pol_BBD"/>
    <property type="match status" value="1"/>
</dbReference>
<dbReference type="EMBL" id="CACRXK020000230">
    <property type="protein sequence ID" value="CAB3979797.1"/>
    <property type="molecule type" value="Genomic_DNA"/>
</dbReference>
<comment type="caution">
    <text evidence="3">The sequence shown here is derived from an EMBL/GenBank/DDBJ whole genome shotgun (WGS) entry which is preliminary data.</text>
</comment>
<dbReference type="AlphaFoldDB" id="A0A6S7FQ85"/>
<reference evidence="3" key="1">
    <citation type="submission" date="2020-04" db="EMBL/GenBank/DDBJ databases">
        <authorList>
            <person name="Alioto T."/>
            <person name="Alioto T."/>
            <person name="Gomez Garrido J."/>
        </authorList>
    </citation>
    <scope>NUCLEOTIDE SEQUENCE</scope>
    <source>
        <strain evidence="3">A484AB</strain>
    </source>
</reference>
<feature type="domain" description="GAG-pre-integrase" evidence="1">
    <location>
        <begin position="336"/>
        <end position="404"/>
    </location>
</feature>
<keyword evidence="4" id="KW-1185">Reference proteome</keyword>
<dbReference type="Pfam" id="PF14223">
    <property type="entry name" value="Retrotran_gag_2"/>
    <property type="match status" value="1"/>
</dbReference>
<evidence type="ECO:0000259" key="2">
    <source>
        <dbReference type="Pfam" id="PF22936"/>
    </source>
</evidence>
<name>A0A6S7FQ85_PARCT</name>
<dbReference type="InterPro" id="IPR054722">
    <property type="entry name" value="PolX-like_BBD"/>
</dbReference>
<dbReference type="PANTHER" id="PTHR47481:SF31">
    <property type="entry name" value="OS01G0873500 PROTEIN"/>
    <property type="match status" value="1"/>
</dbReference>